<accession>A0A135RS85</accession>
<proteinExistence type="predicted"/>
<sequence>MVESALRNILFKSDKTTSSSFQPFLVSAPLECSQTFSNGKANGVRCAATCTFSVKVFQGEHKALKGSFLRYCPGQIEVESSNRDMKPEITGRIIQAHLADIHRDRPTADRLISLL</sequence>
<dbReference type="Proteomes" id="UP000070328">
    <property type="component" value="Unassembled WGS sequence"/>
</dbReference>
<gene>
    <name evidence="1" type="ORF">CSIM01_02862</name>
</gene>
<evidence type="ECO:0000313" key="1">
    <source>
        <dbReference type="EMBL" id="KXH26561.1"/>
    </source>
</evidence>
<keyword evidence="2" id="KW-1185">Reference proteome</keyword>
<dbReference type="AlphaFoldDB" id="A0A135RS85"/>
<reference evidence="1 2" key="1">
    <citation type="submission" date="2014-02" db="EMBL/GenBank/DDBJ databases">
        <title>The genome sequence of Colletotrichum simmondsii CBS122122.</title>
        <authorList>
            <person name="Baroncelli R."/>
            <person name="Thon M.R."/>
        </authorList>
    </citation>
    <scope>NUCLEOTIDE SEQUENCE [LARGE SCALE GENOMIC DNA]</scope>
    <source>
        <strain evidence="1 2">CBS122122</strain>
    </source>
</reference>
<evidence type="ECO:0000313" key="2">
    <source>
        <dbReference type="Proteomes" id="UP000070328"/>
    </source>
</evidence>
<protein>
    <submittedName>
        <fullName evidence="1">Uncharacterized protein</fullName>
    </submittedName>
</protein>
<dbReference type="EMBL" id="JFBX01000863">
    <property type="protein sequence ID" value="KXH26561.1"/>
    <property type="molecule type" value="Genomic_DNA"/>
</dbReference>
<name>A0A135RS85_9PEZI</name>
<organism evidence="1 2">
    <name type="scientific">Colletotrichum simmondsii</name>
    <dbReference type="NCBI Taxonomy" id="703756"/>
    <lineage>
        <taxon>Eukaryota</taxon>
        <taxon>Fungi</taxon>
        <taxon>Dikarya</taxon>
        <taxon>Ascomycota</taxon>
        <taxon>Pezizomycotina</taxon>
        <taxon>Sordariomycetes</taxon>
        <taxon>Hypocreomycetidae</taxon>
        <taxon>Glomerellales</taxon>
        <taxon>Glomerellaceae</taxon>
        <taxon>Colletotrichum</taxon>
        <taxon>Colletotrichum acutatum species complex</taxon>
    </lineage>
</organism>
<comment type="caution">
    <text evidence="1">The sequence shown here is derived from an EMBL/GenBank/DDBJ whole genome shotgun (WGS) entry which is preliminary data.</text>
</comment>